<evidence type="ECO:0000313" key="2">
    <source>
        <dbReference type="Proteomes" id="UP001642260"/>
    </source>
</evidence>
<evidence type="ECO:0000313" key="1">
    <source>
        <dbReference type="EMBL" id="CAH8392242.1"/>
    </source>
</evidence>
<comment type="caution">
    <text evidence="1">The sequence shown here is derived from an EMBL/GenBank/DDBJ whole genome shotgun (WGS) entry which is preliminary data.</text>
</comment>
<protein>
    <submittedName>
        <fullName evidence="1">Uncharacterized protein</fullName>
    </submittedName>
</protein>
<keyword evidence="2" id="KW-1185">Reference proteome</keyword>
<accession>A0ABC8M7S6</accession>
<proteinExistence type="predicted"/>
<dbReference type="Proteomes" id="UP001642260">
    <property type="component" value="Unassembled WGS sequence"/>
</dbReference>
<dbReference type="EMBL" id="CAKOAT010987376">
    <property type="protein sequence ID" value="CAH8392242.1"/>
    <property type="molecule type" value="Genomic_DNA"/>
</dbReference>
<reference evidence="1 2" key="1">
    <citation type="submission" date="2022-03" db="EMBL/GenBank/DDBJ databases">
        <authorList>
            <person name="Macdonald S."/>
            <person name="Ahmed S."/>
            <person name="Newling K."/>
        </authorList>
    </citation>
    <scope>NUCLEOTIDE SEQUENCE [LARGE SCALE GENOMIC DNA]</scope>
</reference>
<organism evidence="1 2">
    <name type="scientific">Eruca vesicaria subsp. sativa</name>
    <name type="common">Garden rocket</name>
    <name type="synonym">Eruca sativa</name>
    <dbReference type="NCBI Taxonomy" id="29727"/>
    <lineage>
        <taxon>Eukaryota</taxon>
        <taxon>Viridiplantae</taxon>
        <taxon>Streptophyta</taxon>
        <taxon>Embryophyta</taxon>
        <taxon>Tracheophyta</taxon>
        <taxon>Spermatophyta</taxon>
        <taxon>Magnoliopsida</taxon>
        <taxon>eudicotyledons</taxon>
        <taxon>Gunneridae</taxon>
        <taxon>Pentapetalae</taxon>
        <taxon>rosids</taxon>
        <taxon>malvids</taxon>
        <taxon>Brassicales</taxon>
        <taxon>Brassicaceae</taxon>
        <taxon>Brassiceae</taxon>
        <taxon>Eruca</taxon>
    </lineage>
</organism>
<gene>
    <name evidence="1" type="ORF">ERUC_LOCUS44725</name>
</gene>
<dbReference type="AlphaFoldDB" id="A0ABC8M7S6"/>
<name>A0ABC8M7S6_ERUVS</name>
<sequence>MDFQGRQPGFHYFITPNRPQCILGQKLEVLVIHNPSRPISPPTPSKNLVAGKTYKVGDSEVREVYNSDFYTSEVRRKNFMWEIFDFSSMPTKSTMSMKSTVI</sequence>